<evidence type="ECO:0000313" key="1">
    <source>
        <dbReference type="EMBL" id="MFN0290137.1"/>
    </source>
</evidence>
<dbReference type="RefSeq" id="WP_138727729.1">
    <property type="nucleotide sequence ID" value="NZ_SRMP02000001.1"/>
</dbReference>
<sequence>MPTSTAISPVASLYLRRSSLAERRFFNHLIKSIMETFKNKFKSIPSSTLAIAVMLFYASCTGITEPPITGTYVNLAGSEASIANDTLRIEPDHGNSYKLFRSTGFRLIGEDGKPGELQHETEIWTAVYDPSTQVMTENRNGKVITFDTSAGMMTVGKRKYKRIKND</sequence>
<dbReference type="Proteomes" id="UP001517367">
    <property type="component" value="Unassembled WGS sequence"/>
</dbReference>
<name>A0ABW9JCQ0_9SPHI</name>
<evidence type="ECO:0008006" key="3">
    <source>
        <dbReference type="Google" id="ProtNLM"/>
    </source>
</evidence>
<organism evidence="1 2">
    <name type="scientific">Pedobacter helvus</name>
    <dbReference type="NCBI Taxonomy" id="2563444"/>
    <lineage>
        <taxon>Bacteria</taxon>
        <taxon>Pseudomonadati</taxon>
        <taxon>Bacteroidota</taxon>
        <taxon>Sphingobacteriia</taxon>
        <taxon>Sphingobacteriales</taxon>
        <taxon>Sphingobacteriaceae</taxon>
        <taxon>Pedobacter</taxon>
    </lineage>
</organism>
<dbReference type="EMBL" id="SRMP02000001">
    <property type="protein sequence ID" value="MFN0290137.1"/>
    <property type="molecule type" value="Genomic_DNA"/>
</dbReference>
<evidence type="ECO:0000313" key="2">
    <source>
        <dbReference type="Proteomes" id="UP001517367"/>
    </source>
</evidence>
<protein>
    <recommendedName>
        <fullName evidence="3">Lipocalin-like domain-containing protein</fullName>
    </recommendedName>
</protein>
<accession>A0ABW9JCQ0</accession>
<gene>
    <name evidence="1" type="ORF">E5L68_001975</name>
</gene>
<reference evidence="1 2" key="1">
    <citation type="submission" date="2024-12" db="EMBL/GenBank/DDBJ databases">
        <authorList>
            <person name="Hu S."/>
        </authorList>
    </citation>
    <scope>NUCLEOTIDE SEQUENCE [LARGE SCALE GENOMIC DNA]</scope>
    <source>
        <strain evidence="1 2">P-25</strain>
    </source>
</reference>
<keyword evidence="2" id="KW-1185">Reference proteome</keyword>
<comment type="caution">
    <text evidence="1">The sequence shown here is derived from an EMBL/GenBank/DDBJ whole genome shotgun (WGS) entry which is preliminary data.</text>
</comment>
<proteinExistence type="predicted"/>